<dbReference type="Pfam" id="PF06568">
    <property type="entry name" value="YjiS-like"/>
    <property type="match status" value="1"/>
</dbReference>
<evidence type="ECO:0000259" key="1">
    <source>
        <dbReference type="Pfam" id="PF06568"/>
    </source>
</evidence>
<sequence length="61" mass="6824">MTAIATNNGVALDGLFAELRTRFQAWSVRRETRKALNQLSERQLEDIGMCRADIDTVVGTL</sequence>
<gene>
    <name evidence="2" type="ORF">CUV01_09585</name>
</gene>
<evidence type="ECO:0000313" key="3">
    <source>
        <dbReference type="Proteomes" id="UP000233742"/>
    </source>
</evidence>
<evidence type="ECO:0000313" key="2">
    <source>
        <dbReference type="EMBL" id="AUH33604.1"/>
    </source>
</evidence>
<keyword evidence="3" id="KW-1185">Reference proteome</keyword>
<accession>A0A2K9EWF1</accession>
<dbReference type="OrthoDB" id="8116725at2"/>
<organism evidence="2 3">
    <name type="scientific">Paracoccus tegillarcae</name>
    <dbReference type="NCBI Taxonomy" id="1529068"/>
    <lineage>
        <taxon>Bacteria</taxon>
        <taxon>Pseudomonadati</taxon>
        <taxon>Pseudomonadota</taxon>
        <taxon>Alphaproteobacteria</taxon>
        <taxon>Rhodobacterales</taxon>
        <taxon>Paracoccaceae</taxon>
        <taxon>Paracoccus</taxon>
    </lineage>
</organism>
<dbReference type="AlphaFoldDB" id="A0A2K9EWF1"/>
<dbReference type="RefSeq" id="WP_101460273.1">
    <property type="nucleotide sequence ID" value="NZ_CP025408.1"/>
</dbReference>
<reference evidence="2 3" key="1">
    <citation type="submission" date="2017-12" db="EMBL/GenBank/DDBJ databases">
        <authorList>
            <person name="Hurst M.R.H."/>
        </authorList>
    </citation>
    <scope>NUCLEOTIDE SEQUENCE [LARGE SCALE GENOMIC DNA]</scope>
    <source>
        <strain evidence="2 3">BM15</strain>
    </source>
</reference>
<dbReference type="EMBL" id="CP025408">
    <property type="protein sequence ID" value="AUH33604.1"/>
    <property type="molecule type" value="Genomic_DNA"/>
</dbReference>
<dbReference type="InterPro" id="IPR009506">
    <property type="entry name" value="YjiS-like"/>
</dbReference>
<dbReference type="Proteomes" id="UP000233742">
    <property type="component" value="Chromosome"/>
</dbReference>
<dbReference type="KEGG" id="paro:CUV01_09585"/>
<name>A0A2K9EWF1_9RHOB</name>
<feature type="domain" description="YjiS-like" evidence="1">
    <location>
        <begin position="19"/>
        <end position="55"/>
    </location>
</feature>
<protein>
    <recommendedName>
        <fullName evidence="1">YjiS-like domain-containing protein</fullName>
    </recommendedName>
</protein>
<proteinExistence type="predicted"/>